<evidence type="ECO:0008006" key="10">
    <source>
        <dbReference type="Google" id="ProtNLM"/>
    </source>
</evidence>
<evidence type="ECO:0000256" key="1">
    <source>
        <dbReference type="ARBA" id="ARBA00004127"/>
    </source>
</evidence>
<dbReference type="PANTHER" id="PTHR13314:SF2">
    <property type="entry name" value="CALCIUM CHANNEL FLOWER HOMOLOG"/>
    <property type="match status" value="1"/>
</dbReference>
<dbReference type="InterPro" id="IPR019365">
    <property type="entry name" value="TVP18/Ca-channel_flower"/>
</dbReference>
<evidence type="ECO:0000313" key="8">
    <source>
        <dbReference type="EMBL" id="PVD21531.1"/>
    </source>
</evidence>
<gene>
    <name evidence="8" type="ORF">C0Q70_17329</name>
</gene>
<comment type="caution">
    <text evidence="8">The sequence shown here is derived from an EMBL/GenBank/DDBJ whole genome shotgun (WGS) entry which is preliminary data.</text>
</comment>
<evidence type="ECO:0000256" key="4">
    <source>
        <dbReference type="ARBA" id="ARBA00022989"/>
    </source>
</evidence>
<dbReference type="GO" id="GO:0016020">
    <property type="term" value="C:membrane"/>
    <property type="evidence" value="ECO:0007669"/>
    <property type="project" value="InterPro"/>
</dbReference>
<accession>A0A2T7NK46</accession>
<protein>
    <recommendedName>
        <fullName evidence="10">Calcium channel flower</fullName>
    </recommendedName>
</protein>
<dbReference type="OrthoDB" id="9934994at2759"/>
<evidence type="ECO:0000313" key="9">
    <source>
        <dbReference type="Proteomes" id="UP000245119"/>
    </source>
</evidence>
<keyword evidence="3 7" id="KW-0812">Transmembrane</keyword>
<evidence type="ECO:0000256" key="3">
    <source>
        <dbReference type="ARBA" id="ARBA00022692"/>
    </source>
</evidence>
<dbReference type="AlphaFoldDB" id="A0A2T7NK46"/>
<keyword evidence="9" id="KW-1185">Reference proteome</keyword>
<feature type="region of interest" description="Disordered" evidence="6">
    <location>
        <begin position="165"/>
        <end position="191"/>
    </location>
</feature>
<evidence type="ECO:0000256" key="7">
    <source>
        <dbReference type="SAM" id="Phobius"/>
    </source>
</evidence>
<feature type="transmembrane region" description="Helical" evidence="7">
    <location>
        <begin position="45"/>
        <end position="73"/>
    </location>
</feature>
<dbReference type="Pfam" id="PF10233">
    <property type="entry name" value="Cg6151-P"/>
    <property type="match status" value="1"/>
</dbReference>
<dbReference type="SMART" id="SM01077">
    <property type="entry name" value="Cg6151-P"/>
    <property type="match status" value="1"/>
</dbReference>
<keyword evidence="5 7" id="KW-0472">Membrane</keyword>
<organism evidence="8 9">
    <name type="scientific">Pomacea canaliculata</name>
    <name type="common">Golden apple snail</name>
    <dbReference type="NCBI Taxonomy" id="400727"/>
    <lineage>
        <taxon>Eukaryota</taxon>
        <taxon>Metazoa</taxon>
        <taxon>Spiralia</taxon>
        <taxon>Lophotrochozoa</taxon>
        <taxon>Mollusca</taxon>
        <taxon>Gastropoda</taxon>
        <taxon>Caenogastropoda</taxon>
        <taxon>Architaenioglossa</taxon>
        <taxon>Ampullarioidea</taxon>
        <taxon>Ampullariidae</taxon>
        <taxon>Pomacea</taxon>
    </lineage>
</organism>
<sequence length="191" mass="19937">MGQGQSSPSISTVSNSTADDGIAWWCKIGARGACVAGGLGAMVTGLFSCITVTPLCLVAGVLLILIGFSVVMLEAPCCCQFMDFIQPVSRFSERRTPFQKALIYGLPALVPLMLCFSVTTALGCALLFASGGVYGIIALGKKAERDVMMSRARGDDLEMKETLMANEESASTNQQSQCTGSVLDGASSADL</sequence>
<feature type="compositionally biased region" description="Polar residues" evidence="6">
    <location>
        <begin position="168"/>
        <end position="180"/>
    </location>
</feature>
<evidence type="ECO:0000256" key="6">
    <source>
        <dbReference type="SAM" id="MobiDB-lite"/>
    </source>
</evidence>
<dbReference type="EMBL" id="PZQS01000011">
    <property type="protein sequence ID" value="PVD21531.1"/>
    <property type="molecule type" value="Genomic_DNA"/>
</dbReference>
<comment type="subcellular location">
    <subcellularLocation>
        <location evidence="1">Endomembrane system</location>
        <topology evidence="1">Multi-pass membrane protein</topology>
    </subcellularLocation>
</comment>
<dbReference type="Proteomes" id="UP000245119">
    <property type="component" value="Linkage Group LG11"/>
</dbReference>
<dbReference type="GO" id="GO:0016192">
    <property type="term" value="P:vesicle-mediated transport"/>
    <property type="evidence" value="ECO:0007669"/>
    <property type="project" value="TreeGrafter"/>
</dbReference>
<reference evidence="8 9" key="1">
    <citation type="submission" date="2018-04" db="EMBL/GenBank/DDBJ databases">
        <title>The genome of golden apple snail Pomacea canaliculata provides insight into stress tolerance and invasive adaptation.</title>
        <authorList>
            <person name="Liu C."/>
            <person name="Liu B."/>
            <person name="Ren Y."/>
            <person name="Zhang Y."/>
            <person name="Wang H."/>
            <person name="Li S."/>
            <person name="Jiang F."/>
            <person name="Yin L."/>
            <person name="Zhang G."/>
            <person name="Qian W."/>
            <person name="Fan W."/>
        </authorList>
    </citation>
    <scope>NUCLEOTIDE SEQUENCE [LARGE SCALE GENOMIC DNA]</scope>
    <source>
        <strain evidence="8">SZHN2017</strain>
        <tissue evidence="8">Muscle</tissue>
    </source>
</reference>
<name>A0A2T7NK46_POMCA</name>
<evidence type="ECO:0000256" key="5">
    <source>
        <dbReference type="ARBA" id="ARBA00023136"/>
    </source>
</evidence>
<keyword evidence="4 7" id="KW-1133">Transmembrane helix</keyword>
<evidence type="ECO:0000256" key="2">
    <source>
        <dbReference type="ARBA" id="ARBA00010023"/>
    </source>
</evidence>
<comment type="similarity">
    <text evidence="2">Belongs to the calcium channel flower family.</text>
</comment>
<dbReference type="GO" id="GO:0012505">
    <property type="term" value="C:endomembrane system"/>
    <property type="evidence" value="ECO:0007669"/>
    <property type="project" value="UniProtKB-SubCell"/>
</dbReference>
<proteinExistence type="inferred from homology"/>
<feature type="transmembrane region" description="Helical" evidence="7">
    <location>
        <begin position="125"/>
        <end position="143"/>
    </location>
</feature>
<dbReference type="PANTHER" id="PTHR13314">
    <property type="entry name" value="CALCIUM CHANNEL FLOWER HOMOLOG"/>
    <property type="match status" value="1"/>
</dbReference>